<gene>
    <name evidence="3" type="ORF">H0484_13185</name>
</gene>
<dbReference type="Pfam" id="PF00857">
    <property type="entry name" value="Isochorismatase"/>
    <property type="match status" value="1"/>
</dbReference>
<keyword evidence="4" id="KW-1185">Reference proteome</keyword>
<dbReference type="EMBL" id="JACDXW010000007">
    <property type="protein sequence ID" value="MCB5364704.1"/>
    <property type="molecule type" value="Genomic_DNA"/>
</dbReference>
<sequence length="194" mass="21437">MHKTAVLALHYQNEVLHPEGRIRVGVDDEAVRARVIDGATRLLAGARQRRLPIYHVRIAFRPDYADCPANTPIFRRTIELGAVKEGEWGAEFLTELQPQQNSDEFVVTHQRISAFAGTCLDNLLRIRQISHLIIAGVATHSVVEHTVREAVDRGYEVTIAADACAAGSAEFHDAALRSLALVAEVANVESAWRL</sequence>
<protein>
    <submittedName>
        <fullName evidence="3">Cysteine hydrolase</fullName>
    </submittedName>
</protein>
<dbReference type="InterPro" id="IPR036380">
    <property type="entry name" value="Isochorismatase-like_sf"/>
</dbReference>
<reference evidence="3 4" key="1">
    <citation type="submission" date="2020-07" db="EMBL/GenBank/DDBJ databases">
        <title>Pusillimonas sp. nov., isolated from poultry manure in Taiwan.</title>
        <authorList>
            <person name="Lin S.-Y."/>
            <person name="Tang Y.-S."/>
            <person name="Young C.-C."/>
        </authorList>
    </citation>
    <scope>NUCLEOTIDE SEQUENCE [LARGE SCALE GENOMIC DNA]</scope>
    <source>
        <strain evidence="3 4">CC-YST705</strain>
    </source>
</reference>
<comment type="caution">
    <text evidence="3">The sequence shown here is derived from an EMBL/GenBank/DDBJ whole genome shotgun (WGS) entry which is preliminary data.</text>
</comment>
<dbReference type="RefSeq" id="WP_226955114.1">
    <property type="nucleotide sequence ID" value="NZ_JACDXW010000007.1"/>
</dbReference>
<dbReference type="Proteomes" id="UP000776983">
    <property type="component" value="Unassembled WGS sequence"/>
</dbReference>
<evidence type="ECO:0000256" key="1">
    <source>
        <dbReference type="ARBA" id="ARBA00022801"/>
    </source>
</evidence>
<name>A0ABS8CGN4_9BURK</name>
<evidence type="ECO:0000259" key="2">
    <source>
        <dbReference type="Pfam" id="PF00857"/>
    </source>
</evidence>
<organism evidence="3 4">
    <name type="scientific">Mesopusillimonas faecipullorum</name>
    <dbReference type="NCBI Taxonomy" id="2755040"/>
    <lineage>
        <taxon>Bacteria</taxon>
        <taxon>Pseudomonadati</taxon>
        <taxon>Pseudomonadota</taxon>
        <taxon>Betaproteobacteria</taxon>
        <taxon>Burkholderiales</taxon>
        <taxon>Alcaligenaceae</taxon>
        <taxon>Mesopusillimonas</taxon>
    </lineage>
</organism>
<proteinExistence type="predicted"/>
<dbReference type="CDD" id="cd00431">
    <property type="entry name" value="cysteine_hydrolases"/>
    <property type="match status" value="1"/>
</dbReference>
<dbReference type="InterPro" id="IPR050272">
    <property type="entry name" value="Isochorismatase-like_hydrls"/>
</dbReference>
<dbReference type="GO" id="GO:0016787">
    <property type="term" value="F:hydrolase activity"/>
    <property type="evidence" value="ECO:0007669"/>
    <property type="project" value="UniProtKB-KW"/>
</dbReference>
<evidence type="ECO:0000313" key="4">
    <source>
        <dbReference type="Proteomes" id="UP000776983"/>
    </source>
</evidence>
<feature type="domain" description="Isochorismatase-like" evidence="2">
    <location>
        <begin position="4"/>
        <end position="189"/>
    </location>
</feature>
<keyword evidence="1 3" id="KW-0378">Hydrolase</keyword>
<accession>A0ABS8CGN4</accession>
<dbReference type="PANTHER" id="PTHR43540">
    <property type="entry name" value="PEROXYUREIDOACRYLATE/UREIDOACRYLATE AMIDOHYDROLASE-RELATED"/>
    <property type="match status" value="1"/>
</dbReference>
<dbReference type="PANTHER" id="PTHR43540:SF1">
    <property type="entry name" value="ISOCHORISMATASE HYDROLASE"/>
    <property type="match status" value="1"/>
</dbReference>
<dbReference type="SUPFAM" id="SSF52499">
    <property type="entry name" value="Isochorismatase-like hydrolases"/>
    <property type="match status" value="1"/>
</dbReference>
<dbReference type="Gene3D" id="3.40.50.850">
    <property type="entry name" value="Isochorismatase-like"/>
    <property type="match status" value="1"/>
</dbReference>
<dbReference type="InterPro" id="IPR000868">
    <property type="entry name" value="Isochorismatase-like_dom"/>
</dbReference>
<evidence type="ECO:0000313" key="3">
    <source>
        <dbReference type="EMBL" id="MCB5364704.1"/>
    </source>
</evidence>